<keyword evidence="1" id="KW-1133">Transmembrane helix</keyword>
<proteinExistence type="predicted"/>
<evidence type="ECO:0000313" key="2">
    <source>
        <dbReference type="EMBL" id="KAF8402725.1"/>
    </source>
</evidence>
<dbReference type="AlphaFoldDB" id="A0A834Z964"/>
<gene>
    <name evidence="2" type="ORF">HHK36_010814</name>
</gene>
<dbReference type="EMBL" id="JABCRI010000007">
    <property type="protein sequence ID" value="KAF8402725.1"/>
    <property type="molecule type" value="Genomic_DNA"/>
</dbReference>
<evidence type="ECO:0000256" key="1">
    <source>
        <dbReference type="SAM" id="Phobius"/>
    </source>
</evidence>
<feature type="transmembrane region" description="Helical" evidence="1">
    <location>
        <begin position="12"/>
        <end position="32"/>
    </location>
</feature>
<sequence>MNKCKLPSEVAIVIAMVGACANWVFEILNLYLHDGAALTSGLAAGLSLMARNHEAECLLKKAIPLNSGSAMLAKVSAILLGLCYAIEKENARNPFLYRVIVCTEQGSALFSSTVILYTEQASPLLLHDCSKLAPSSPPRLQQMLMETWPKLEEVEGSPALVQGGVGTAMSLQKPPLAATELGGMRKGEEGLILAKGEVIEPYGRERLERERGFKYADTKINKYKLVSFVRLGAGNCNLQLLDFGIPKRNSVLNFD</sequence>
<evidence type="ECO:0000313" key="3">
    <source>
        <dbReference type="Proteomes" id="UP000655225"/>
    </source>
</evidence>
<accession>A0A834Z964</accession>
<dbReference type="Proteomes" id="UP000655225">
    <property type="component" value="Unassembled WGS sequence"/>
</dbReference>
<comment type="caution">
    <text evidence="2">The sequence shown here is derived from an EMBL/GenBank/DDBJ whole genome shotgun (WGS) entry which is preliminary data.</text>
</comment>
<reference evidence="2 3" key="1">
    <citation type="submission" date="2020-04" db="EMBL/GenBank/DDBJ databases">
        <title>Plant Genome Project.</title>
        <authorList>
            <person name="Zhang R.-G."/>
        </authorList>
    </citation>
    <scope>NUCLEOTIDE SEQUENCE [LARGE SCALE GENOMIC DNA]</scope>
    <source>
        <strain evidence="2">YNK0</strain>
        <tissue evidence="2">Leaf</tissue>
    </source>
</reference>
<keyword evidence="1" id="KW-0812">Transmembrane</keyword>
<keyword evidence="3" id="KW-1185">Reference proteome</keyword>
<protein>
    <submittedName>
        <fullName evidence="2">Uncharacterized protein</fullName>
    </submittedName>
</protein>
<name>A0A834Z964_TETSI</name>
<organism evidence="2 3">
    <name type="scientific">Tetracentron sinense</name>
    <name type="common">Spur-leaf</name>
    <dbReference type="NCBI Taxonomy" id="13715"/>
    <lineage>
        <taxon>Eukaryota</taxon>
        <taxon>Viridiplantae</taxon>
        <taxon>Streptophyta</taxon>
        <taxon>Embryophyta</taxon>
        <taxon>Tracheophyta</taxon>
        <taxon>Spermatophyta</taxon>
        <taxon>Magnoliopsida</taxon>
        <taxon>Trochodendrales</taxon>
        <taxon>Trochodendraceae</taxon>
        <taxon>Tetracentron</taxon>
    </lineage>
</organism>
<keyword evidence="1" id="KW-0472">Membrane</keyword>
<dbReference type="PROSITE" id="PS51257">
    <property type="entry name" value="PROKAR_LIPOPROTEIN"/>
    <property type="match status" value="1"/>
</dbReference>